<sequence>MWAVLVEEGCSNIKARVGCIWRRLHGGARQASIGLHYVLAGLHHPYPVQPPEVLAAQSEDLSKALVPFSCCDPRIISDFIQSVTAASDVTAAAAAEDNAAQVGTIYACVGTVSCVLVGEVGLKDVVSNNTLCCRLVGNDSEHGVYTTRKMSISYTFFCQGSKIVANTLGTTYIYETFFRPYVASHETEIDRSLLELKKYAKHVGLKRDFRLVVRGAARNMAAILNGSYIDAEDSENELSMMEYVGRATPSVPAPTYRGRETVRSPIPSCVHMTARITMSPRGESCPTRKGKQTIMTYVSSGAPDLGSIEHPTPITPLGPIKALPELPELVVDSPV</sequence>
<organism evidence="1 2">
    <name type="scientific">Platanthera guangdongensis</name>
    <dbReference type="NCBI Taxonomy" id="2320717"/>
    <lineage>
        <taxon>Eukaryota</taxon>
        <taxon>Viridiplantae</taxon>
        <taxon>Streptophyta</taxon>
        <taxon>Embryophyta</taxon>
        <taxon>Tracheophyta</taxon>
        <taxon>Spermatophyta</taxon>
        <taxon>Magnoliopsida</taxon>
        <taxon>Liliopsida</taxon>
        <taxon>Asparagales</taxon>
        <taxon>Orchidaceae</taxon>
        <taxon>Orchidoideae</taxon>
        <taxon>Orchideae</taxon>
        <taxon>Orchidinae</taxon>
        <taxon>Platanthera</taxon>
    </lineage>
</organism>
<dbReference type="Proteomes" id="UP001412067">
    <property type="component" value="Unassembled WGS sequence"/>
</dbReference>
<accession>A0ABR2MXQ3</accession>
<comment type="caution">
    <text evidence="1">The sequence shown here is derived from an EMBL/GenBank/DDBJ whole genome shotgun (WGS) entry which is preliminary data.</text>
</comment>
<keyword evidence="2" id="KW-1185">Reference proteome</keyword>
<gene>
    <name evidence="1" type="primary">HVA22G</name>
    <name evidence="1" type="ORF">KSP40_PGU011885</name>
</gene>
<name>A0ABR2MXQ3_9ASPA</name>
<proteinExistence type="predicted"/>
<evidence type="ECO:0000313" key="2">
    <source>
        <dbReference type="Proteomes" id="UP001412067"/>
    </source>
</evidence>
<evidence type="ECO:0000313" key="1">
    <source>
        <dbReference type="EMBL" id="KAK8967673.1"/>
    </source>
</evidence>
<protein>
    <submittedName>
        <fullName evidence="1">HVA22-like protein g</fullName>
    </submittedName>
</protein>
<reference evidence="1 2" key="1">
    <citation type="journal article" date="2022" name="Nat. Plants">
        <title>Genomes of leafy and leafless Platanthera orchids illuminate the evolution of mycoheterotrophy.</title>
        <authorList>
            <person name="Li M.H."/>
            <person name="Liu K.W."/>
            <person name="Li Z."/>
            <person name="Lu H.C."/>
            <person name="Ye Q.L."/>
            <person name="Zhang D."/>
            <person name="Wang J.Y."/>
            <person name="Li Y.F."/>
            <person name="Zhong Z.M."/>
            <person name="Liu X."/>
            <person name="Yu X."/>
            <person name="Liu D.K."/>
            <person name="Tu X.D."/>
            <person name="Liu B."/>
            <person name="Hao Y."/>
            <person name="Liao X.Y."/>
            <person name="Jiang Y.T."/>
            <person name="Sun W.H."/>
            <person name="Chen J."/>
            <person name="Chen Y.Q."/>
            <person name="Ai Y."/>
            <person name="Zhai J.W."/>
            <person name="Wu S.S."/>
            <person name="Zhou Z."/>
            <person name="Hsiao Y.Y."/>
            <person name="Wu W.L."/>
            <person name="Chen Y.Y."/>
            <person name="Lin Y.F."/>
            <person name="Hsu J.L."/>
            <person name="Li C.Y."/>
            <person name="Wang Z.W."/>
            <person name="Zhao X."/>
            <person name="Zhong W.Y."/>
            <person name="Ma X.K."/>
            <person name="Ma L."/>
            <person name="Huang J."/>
            <person name="Chen G.Z."/>
            <person name="Huang M.Z."/>
            <person name="Huang L."/>
            <person name="Peng D.H."/>
            <person name="Luo Y.B."/>
            <person name="Zou S.Q."/>
            <person name="Chen S.P."/>
            <person name="Lan S."/>
            <person name="Tsai W.C."/>
            <person name="Van de Peer Y."/>
            <person name="Liu Z.J."/>
        </authorList>
    </citation>
    <scope>NUCLEOTIDE SEQUENCE [LARGE SCALE GENOMIC DNA]</scope>
    <source>
        <strain evidence="1">Lor288</strain>
    </source>
</reference>
<dbReference type="EMBL" id="JBBWWR010000004">
    <property type="protein sequence ID" value="KAK8967673.1"/>
    <property type="molecule type" value="Genomic_DNA"/>
</dbReference>